<dbReference type="EMBL" id="JASBWS010000011">
    <property type="protein sequence ID" value="KAJ9113771.1"/>
    <property type="molecule type" value="Genomic_DNA"/>
</dbReference>
<comment type="caution">
    <text evidence="1">The sequence shown here is derived from an EMBL/GenBank/DDBJ whole genome shotgun (WGS) entry which is preliminary data.</text>
</comment>
<name>A0ACC2WSI4_9TREE</name>
<reference evidence="1" key="1">
    <citation type="submission" date="2023-04" db="EMBL/GenBank/DDBJ databases">
        <title>Draft Genome sequencing of Naganishia species isolated from polar environments using Oxford Nanopore Technology.</title>
        <authorList>
            <person name="Leo P."/>
            <person name="Venkateswaran K."/>
        </authorList>
    </citation>
    <scope>NUCLEOTIDE SEQUENCE</scope>
    <source>
        <strain evidence="1">MNA-CCFEE 5262</strain>
    </source>
</reference>
<proteinExistence type="predicted"/>
<keyword evidence="2" id="KW-1185">Reference proteome</keyword>
<sequence>MRFGVAQAADDDDDLAYEVQDSPPNKMRALPLKKKSRSKSISRYGVDLDYSSSSSASLSSSFESDSSTDYGSFSDGEDDASASLAQRKNANWNKSSSKERKRRRHRKLSSRLSALLADANSTGGTPARHSAAHDARASRGSRVDGKSKAGSAPRKGIEATLDEWDRWELVSQQQALLAAQKRAASFNLSLQDLAEDNYKQTMRRQDNSVEREMDQVMGLLKGLEIKRMEEEKKQLQEFDKRNKALWDVGTVGHLAYTMQRSASSPPSQTIEQTIRTAEAEQAKIQAEREAAARKEREIQEEKQRQRRRAQEEADRKRREAEAAAAAVEEAKRQEREKVAAEAAAREEEKRRAAVKAAEERKRKQAEAEAAAKVTGDAAAQAQATVAPDSASLGSELVLKRNEWKKWREVMATIKSGVIERVKQDDAMRKALRRTKNTITMRVGQVVNTKESILKITEDLHQHLCSQLPSRPSPTTPFALSPELPIPYLYLLSHIAKSMIKQAESEISAKPEAAYPLAKITIGLLLRGHQALNDILFSRLVKKCCWVVPYFPPKQPEQSDTEYRKIIGQKEVTGTEDSVQYNQRMAAILTLYLAICSTEIPTMVDALTEKPSSNAELEALIAPEFRITACWTWLAMMGKAPLPDLDPAPKLVAMAFEMVGQDMIRAFGTKQMKKMAQAYLEDGLGGREESSGSKGILANRNVAARAQLRLLLEPFLYEGAGGFEDKPAKRWDV</sequence>
<accession>A0ACC2WSI4</accession>
<protein>
    <submittedName>
        <fullName evidence="1">Uncharacterized protein</fullName>
    </submittedName>
</protein>
<gene>
    <name evidence="1" type="ORF">QFC20_001797</name>
</gene>
<evidence type="ECO:0000313" key="2">
    <source>
        <dbReference type="Proteomes" id="UP001230649"/>
    </source>
</evidence>
<dbReference type="Proteomes" id="UP001230649">
    <property type="component" value="Unassembled WGS sequence"/>
</dbReference>
<evidence type="ECO:0000313" key="1">
    <source>
        <dbReference type="EMBL" id="KAJ9113771.1"/>
    </source>
</evidence>
<organism evidence="1 2">
    <name type="scientific">Naganishia adeliensis</name>
    <dbReference type="NCBI Taxonomy" id="92952"/>
    <lineage>
        <taxon>Eukaryota</taxon>
        <taxon>Fungi</taxon>
        <taxon>Dikarya</taxon>
        <taxon>Basidiomycota</taxon>
        <taxon>Agaricomycotina</taxon>
        <taxon>Tremellomycetes</taxon>
        <taxon>Filobasidiales</taxon>
        <taxon>Filobasidiaceae</taxon>
        <taxon>Naganishia</taxon>
    </lineage>
</organism>